<dbReference type="PANTHER" id="PTHR38795:SF1">
    <property type="entry name" value="DUF6604 DOMAIN-CONTAINING PROTEIN"/>
    <property type="match status" value="1"/>
</dbReference>
<evidence type="ECO:0000259" key="2">
    <source>
        <dbReference type="Pfam" id="PF20253"/>
    </source>
</evidence>
<dbReference type="AlphaFoldDB" id="A0A1V6SE20"/>
<evidence type="ECO:0000313" key="3">
    <source>
        <dbReference type="EMBL" id="OQE12262.1"/>
    </source>
</evidence>
<evidence type="ECO:0000256" key="1">
    <source>
        <dbReference type="SAM" id="MobiDB-lite"/>
    </source>
</evidence>
<protein>
    <recommendedName>
        <fullName evidence="2">DUF6604 domain-containing protein</fullName>
    </recommendedName>
</protein>
<dbReference type="EMBL" id="MDYP01000001">
    <property type="protein sequence ID" value="OQE12262.1"/>
    <property type="molecule type" value="Genomic_DNA"/>
</dbReference>
<organism evidence="3 4">
    <name type="scientific">Penicillium vulpinum</name>
    <dbReference type="NCBI Taxonomy" id="29845"/>
    <lineage>
        <taxon>Eukaryota</taxon>
        <taxon>Fungi</taxon>
        <taxon>Dikarya</taxon>
        <taxon>Ascomycota</taxon>
        <taxon>Pezizomycotina</taxon>
        <taxon>Eurotiomycetes</taxon>
        <taxon>Eurotiomycetidae</taxon>
        <taxon>Eurotiales</taxon>
        <taxon>Aspergillaceae</taxon>
        <taxon>Penicillium</taxon>
    </lineage>
</organism>
<comment type="caution">
    <text evidence="3">The sequence shown here is derived from an EMBL/GenBank/DDBJ whole genome shotgun (WGS) entry which is preliminary data.</text>
</comment>
<feature type="region of interest" description="Disordered" evidence="1">
    <location>
        <begin position="132"/>
        <end position="158"/>
    </location>
</feature>
<sequence>MASKYGKEVWARSRKAAKAAEKPIPANENSKIPKKPKYTFSIKQFTSFAEHIAGLALDRAISARREFAKHEIEEVDEAAKESHGFFVDVLEQVRQTLRPLMPKRQADMPGVKKDEKSLANKFEHLELEEQSEAFLNAPDGPKPVVPERSTGPSAPDLEAEAEFKAEVDLDRRELISMFHLLIQDANAFMDVIEETWKGYKDGLVDLVSSSMTTNTAIDLLRRMEGEMKPFLDKFGGAESLLQAYYYARCHHFGEDPDYKERPGDGFNFKVCSQTQDIFISAWQLLRAFTAICNPGQTPFYKPEFYGIYDPESNREAPELAFDYFLMHRTCWRLLTAIKDASAGQLRTLFGTGCIEKESQFPLMVGYIFLAASNLDRAANMAKK</sequence>
<dbReference type="STRING" id="29845.A0A1V6SE20"/>
<reference evidence="4" key="1">
    <citation type="journal article" date="2017" name="Nat. Microbiol.">
        <title>Global analysis of biosynthetic gene clusters reveals vast potential of secondary metabolite production in Penicillium species.</title>
        <authorList>
            <person name="Nielsen J.C."/>
            <person name="Grijseels S."/>
            <person name="Prigent S."/>
            <person name="Ji B."/>
            <person name="Dainat J."/>
            <person name="Nielsen K.F."/>
            <person name="Frisvad J.C."/>
            <person name="Workman M."/>
            <person name="Nielsen J."/>
        </authorList>
    </citation>
    <scope>NUCLEOTIDE SEQUENCE [LARGE SCALE GENOMIC DNA]</scope>
    <source>
        <strain evidence="4">IBT 29486</strain>
    </source>
</reference>
<keyword evidence="4" id="KW-1185">Reference proteome</keyword>
<feature type="domain" description="DUF6604" evidence="2">
    <location>
        <begin position="17"/>
        <end position="228"/>
    </location>
</feature>
<dbReference type="PANTHER" id="PTHR38795">
    <property type="entry name" value="DUF6604 DOMAIN-CONTAINING PROTEIN"/>
    <property type="match status" value="1"/>
</dbReference>
<dbReference type="Proteomes" id="UP000191518">
    <property type="component" value="Unassembled WGS sequence"/>
</dbReference>
<dbReference type="InterPro" id="IPR046539">
    <property type="entry name" value="DUF6604"/>
</dbReference>
<proteinExistence type="predicted"/>
<dbReference type="Pfam" id="PF20253">
    <property type="entry name" value="DUF6604"/>
    <property type="match status" value="1"/>
</dbReference>
<gene>
    <name evidence="3" type="ORF">PENVUL_c001G01930</name>
</gene>
<evidence type="ECO:0000313" key="4">
    <source>
        <dbReference type="Proteomes" id="UP000191518"/>
    </source>
</evidence>
<name>A0A1V6SE20_9EURO</name>
<accession>A0A1V6SE20</accession>